<evidence type="ECO:0000313" key="2">
    <source>
        <dbReference type="Proteomes" id="UP000225947"/>
    </source>
</evidence>
<evidence type="ECO:0000313" key="1">
    <source>
        <dbReference type="EMBL" id="AND75297.1"/>
    </source>
</evidence>
<dbReference type="EMBL" id="KU935715">
    <property type="protein sequence ID" value="AND75297.1"/>
    <property type="molecule type" value="Genomic_DNA"/>
</dbReference>
<dbReference type="Proteomes" id="UP000225947">
    <property type="component" value="Segment"/>
</dbReference>
<name>A0A172Q0C7_9CAUD</name>
<protein>
    <submittedName>
        <fullName evidence="1">Uncharacterized protein</fullName>
    </submittedName>
</protein>
<proteinExistence type="predicted"/>
<reference evidence="2" key="1">
    <citation type="submission" date="2016-03" db="EMBL/GenBank/DDBJ databases">
        <title>Characterization of Acinetobacter baumannii phage vB_AbaM_ME3.</title>
        <authorList>
            <person name="Buttimer C.T.H."/>
            <person name="Elbreki M."/>
            <person name="Coffey A."/>
        </authorList>
    </citation>
    <scope>NUCLEOTIDE SEQUENCE [LARGE SCALE GENOMIC DNA]</scope>
</reference>
<sequence length="294" mass="33602">MTIINVTLDSSQPHARVSVTNDRRQSVIKRVPVASVPELFTKASVNGLKEADTGFISPYLIRECVANGQVKRLYMIPEVTFTGTFQFGGSVNIKEGNKYGICHITEEDEDGDENHFVRFPNFKLKNYGALIVNTNNSEFSNVTHNYGIITTNIINMPSNDSQLLSMLCNHFDHNVCWHGSFDRDLLKAKDSYKQVSTIHAYLNSNFNSDLRIRNQVKTSFVNSNREGFKEFLTEVLAESEDSINYFIRSITEREHDWYHNIFTLYYFCSVLGYKFDDIFEPNGGDGAINIGRHF</sequence>
<keyword evidence="2" id="KW-1185">Reference proteome</keyword>
<organism evidence="1 2">
    <name type="scientific">Acinetobacter phage vB_AbaM_ME3</name>
    <dbReference type="NCBI Taxonomy" id="1837876"/>
    <lineage>
        <taxon>Viruses</taxon>
        <taxon>Duplodnaviria</taxon>
        <taxon>Heunggongvirae</taxon>
        <taxon>Uroviricota</taxon>
        <taxon>Caudoviricetes</taxon>
        <taxon>Metrivirus</taxon>
        <taxon>Metrivirus ME3</taxon>
    </lineage>
</organism>
<gene>
    <name evidence="1" type="ORF">ME3_136</name>
</gene>
<accession>A0A172Q0C7</accession>